<evidence type="ECO:0000256" key="4">
    <source>
        <dbReference type="ARBA" id="ARBA00023002"/>
    </source>
</evidence>
<dbReference type="PANTHER" id="PTHR42973:SF7">
    <property type="entry name" value="FAD-BINDING PCMH-TYPE DOMAIN-CONTAINING PROTEIN"/>
    <property type="match status" value="1"/>
</dbReference>
<keyword evidence="4" id="KW-0560">Oxidoreductase</keyword>
<accession>A0AAN7W943</accession>
<dbReference type="PROSITE" id="PS51387">
    <property type="entry name" value="FAD_PCMH"/>
    <property type="match status" value="1"/>
</dbReference>
<keyword evidence="2" id="KW-0285">Flavoprotein</keyword>
<dbReference type="AlphaFoldDB" id="A0AAN7W943"/>
<evidence type="ECO:0000256" key="1">
    <source>
        <dbReference type="ARBA" id="ARBA00005466"/>
    </source>
</evidence>
<gene>
    <name evidence="6" type="ORF">LTR97_006118</name>
</gene>
<dbReference type="InterPro" id="IPR016169">
    <property type="entry name" value="FAD-bd_PCMH_sub2"/>
</dbReference>
<dbReference type="SUPFAM" id="SSF56176">
    <property type="entry name" value="FAD-binding/transporter-associated domain-like"/>
    <property type="match status" value="1"/>
</dbReference>
<dbReference type="InterPro" id="IPR006094">
    <property type="entry name" value="Oxid_FAD_bind_N"/>
</dbReference>
<reference evidence="6" key="1">
    <citation type="submission" date="2023-08" db="EMBL/GenBank/DDBJ databases">
        <title>Black Yeasts Isolated from many extreme environments.</title>
        <authorList>
            <person name="Coleine C."/>
            <person name="Stajich J.E."/>
            <person name="Selbmann L."/>
        </authorList>
    </citation>
    <scope>NUCLEOTIDE SEQUENCE</scope>
    <source>
        <strain evidence="6">CCFEE 5810</strain>
    </source>
</reference>
<comment type="caution">
    <text evidence="6">The sequence shown here is derived from an EMBL/GenBank/DDBJ whole genome shotgun (WGS) entry which is preliminary data.</text>
</comment>
<dbReference type="GO" id="GO:0071949">
    <property type="term" value="F:FAD binding"/>
    <property type="evidence" value="ECO:0007669"/>
    <property type="project" value="InterPro"/>
</dbReference>
<evidence type="ECO:0000259" key="5">
    <source>
        <dbReference type="PROSITE" id="PS51387"/>
    </source>
</evidence>
<evidence type="ECO:0000313" key="7">
    <source>
        <dbReference type="Proteomes" id="UP001310594"/>
    </source>
</evidence>
<evidence type="ECO:0000256" key="3">
    <source>
        <dbReference type="ARBA" id="ARBA00022827"/>
    </source>
</evidence>
<proteinExistence type="inferred from homology"/>
<dbReference type="Gene3D" id="3.40.462.20">
    <property type="match status" value="1"/>
</dbReference>
<evidence type="ECO:0000313" key="6">
    <source>
        <dbReference type="EMBL" id="KAK5699984.1"/>
    </source>
</evidence>
<dbReference type="InterPro" id="IPR016166">
    <property type="entry name" value="FAD-bd_PCMH"/>
</dbReference>
<dbReference type="PANTHER" id="PTHR42973">
    <property type="entry name" value="BINDING OXIDOREDUCTASE, PUTATIVE (AFU_ORTHOLOGUE AFUA_1G17690)-RELATED"/>
    <property type="match status" value="1"/>
</dbReference>
<keyword evidence="3" id="KW-0274">FAD</keyword>
<dbReference type="InterPro" id="IPR036318">
    <property type="entry name" value="FAD-bd_PCMH-like_sf"/>
</dbReference>
<sequence length="500" mass="53613">MGAEPKYSFNNIIIMLDKHSLPQFSAGCDVRIPSSDAKAEDCVSRWSKTKLGKPAAIIVPSNEEDIVAAIKYAAANGLKVIPVDGAHGTFVPIDVYCIYLPLSAFDRVDLDEEAGSVTFGGGVITRDVIRTLSGKGFYTCVPNSSAVGITGFCLGGGSSPFNGLVGLAIDNILRIRIITANGEKSVLSPSSSGEDARLFNVLCGAGFGFGVITSITLRAWRIRDLHMDEDKMWTRKLLFPPTAIQAAATLFSKLQHPEPRLLVTLIFVRAPPTAPRPGAPMVMLSIGFLGSAADGEKAAAASLDKSVTSQTMIAESGTAALSSINDVSAPFDRHGDYKEQYSAWCSSLSVETIVAAFNRWVRFGEETPEAKATSFLVLAAKGTKGTLENDTEGKKFFPRSLRGRHIFVQAVPWWTVETAEGQARAWAAETLAIVNAPQHDGLAAENGFTDGDRVTAYAANLSKGIDLTTTWPEPKIDEIEKLKGLWDPKGVFWNPVVDGV</sequence>
<dbReference type="Proteomes" id="UP001310594">
    <property type="component" value="Unassembled WGS sequence"/>
</dbReference>
<dbReference type="GO" id="GO:0016491">
    <property type="term" value="F:oxidoreductase activity"/>
    <property type="evidence" value="ECO:0007669"/>
    <property type="project" value="UniProtKB-KW"/>
</dbReference>
<dbReference type="Gene3D" id="3.30.465.10">
    <property type="match status" value="1"/>
</dbReference>
<dbReference type="InterPro" id="IPR050416">
    <property type="entry name" value="FAD-linked_Oxidoreductase"/>
</dbReference>
<evidence type="ECO:0000256" key="2">
    <source>
        <dbReference type="ARBA" id="ARBA00022630"/>
    </source>
</evidence>
<protein>
    <recommendedName>
        <fullName evidence="5">FAD-binding PCMH-type domain-containing protein</fullName>
    </recommendedName>
</protein>
<dbReference type="EMBL" id="JAVRQU010000008">
    <property type="protein sequence ID" value="KAK5699984.1"/>
    <property type="molecule type" value="Genomic_DNA"/>
</dbReference>
<comment type="similarity">
    <text evidence="1">Belongs to the oxygen-dependent FAD-linked oxidoreductase family.</text>
</comment>
<organism evidence="6 7">
    <name type="scientific">Elasticomyces elasticus</name>
    <dbReference type="NCBI Taxonomy" id="574655"/>
    <lineage>
        <taxon>Eukaryota</taxon>
        <taxon>Fungi</taxon>
        <taxon>Dikarya</taxon>
        <taxon>Ascomycota</taxon>
        <taxon>Pezizomycotina</taxon>
        <taxon>Dothideomycetes</taxon>
        <taxon>Dothideomycetidae</taxon>
        <taxon>Mycosphaerellales</taxon>
        <taxon>Teratosphaeriaceae</taxon>
        <taxon>Elasticomyces</taxon>
    </lineage>
</organism>
<dbReference type="Pfam" id="PF01565">
    <property type="entry name" value="FAD_binding_4"/>
    <property type="match status" value="1"/>
</dbReference>
<feature type="domain" description="FAD-binding PCMH-type" evidence="5">
    <location>
        <begin position="50"/>
        <end position="222"/>
    </location>
</feature>
<name>A0AAN7W943_9PEZI</name>